<reference evidence="1" key="1">
    <citation type="submission" date="2019-08" db="EMBL/GenBank/DDBJ databases">
        <authorList>
            <person name="Kucharzyk K."/>
            <person name="Murdoch R.W."/>
            <person name="Higgins S."/>
            <person name="Loffler F."/>
        </authorList>
    </citation>
    <scope>NUCLEOTIDE SEQUENCE</scope>
</reference>
<organism evidence="1">
    <name type="scientific">bioreactor metagenome</name>
    <dbReference type="NCBI Taxonomy" id="1076179"/>
    <lineage>
        <taxon>unclassified sequences</taxon>
        <taxon>metagenomes</taxon>
        <taxon>ecological metagenomes</taxon>
    </lineage>
</organism>
<accession>A0A645B295</accession>
<protein>
    <submittedName>
        <fullName evidence="1">Uncharacterized protein</fullName>
    </submittedName>
</protein>
<comment type="caution">
    <text evidence="1">The sequence shown here is derived from an EMBL/GenBank/DDBJ whole genome shotgun (WGS) entry which is preliminary data.</text>
</comment>
<sequence>MVTGADVAVVGDAQVALDVIRHVTTSPFVRDAFEYVALFVPTFVPLSFH</sequence>
<proteinExistence type="predicted"/>
<gene>
    <name evidence="1" type="ORF">SDC9_106038</name>
</gene>
<dbReference type="AlphaFoldDB" id="A0A645B295"/>
<evidence type="ECO:0000313" key="1">
    <source>
        <dbReference type="EMBL" id="MPM59198.1"/>
    </source>
</evidence>
<name>A0A645B295_9ZZZZ</name>
<dbReference type="EMBL" id="VSSQ01017169">
    <property type="protein sequence ID" value="MPM59198.1"/>
    <property type="molecule type" value="Genomic_DNA"/>
</dbReference>